<dbReference type="RefSeq" id="WP_010839369.1">
    <property type="nucleotide sequence ID" value="NZ_QRCM01000001.1"/>
</dbReference>
<reference evidence="2 3" key="1">
    <citation type="submission" date="2018-07" db="EMBL/GenBank/DDBJ databases">
        <title>Genome sequence of Rhodococcus rhodnii ATCC 35071 from Rhodnius prolixus.</title>
        <authorList>
            <person name="Patel V."/>
            <person name="Vogel K.J."/>
        </authorList>
    </citation>
    <scope>NUCLEOTIDE SEQUENCE [LARGE SCALE GENOMIC DNA]</scope>
    <source>
        <strain evidence="2 3">ATCC 35071</strain>
    </source>
</reference>
<comment type="caution">
    <text evidence="2">The sequence shown here is derived from an EMBL/GenBank/DDBJ whole genome shotgun (WGS) entry which is preliminary data.</text>
</comment>
<name>A0A6P2CES5_9NOCA</name>
<feature type="transmembrane region" description="Helical" evidence="1">
    <location>
        <begin position="50"/>
        <end position="69"/>
    </location>
</feature>
<feature type="transmembrane region" description="Helical" evidence="1">
    <location>
        <begin position="20"/>
        <end position="38"/>
    </location>
</feature>
<dbReference type="Proteomes" id="UP000471120">
    <property type="component" value="Unassembled WGS sequence"/>
</dbReference>
<accession>A0A6P2CES5</accession>
<keyword evidence="1" id="KW-0812">Transmembrane</keyword>
<gene>
    <name evidence="2" type="ORF">DW322_09780</name>
</gene>
<protein>
    <submittedName>
        <fullName evidence="2">Uncharacterized protein</fullName>
    </submittedName>
</protein>
<sequence length="76" mass="7793">MADDTNTRHDTRDSGRRPSLVLLAFGIAALLVSGWALIGPLDLTGLDTGVLGWTVAGVAALVGIALVALPGRRGRS</sequence>
<evidence type="ECO:0000313" key="3">
    <source>
        <dbReference type="Proteomes" id="UP000471120"/>
    </source>
</evidence>
<keyword evidence="1" id="KW-1133">Transmembrane helix</keyword>
<organism evidence="2 3">
    <name type="scientific">Rhodococcus rhodnii</name>
    <dbReference type="NCBI Taxonomy" id="38312"/>
    <lineage>
        <taxon>Bacteria</taxon>
        <taxon>Bacillati</taxon>
        <taxon>Actinomycetota</taxon>
        <taxon>Actinomycetes</taxon>
        <taxon>Mycobacteriales</taxon>
        <taxon>Nocardiaceae</taxon>
        <taxon>Rhodococcus</taxon>
    </lineage>
</organism>
<proteinExistence type="predicted"/>
<evidence type="ECO:0000256" key="1">
    <source>
        <dbReference type="SAM" id="Phobius"/>
    </source>
</evidence>
<dbReference type="EMBL" id="QRCM01000001">
    <property type="protein sequence ID" value="TXG90460.1"/>
    <property type="molecule type" value="Genomic_DNA"/>
</dbReference>
<keyword evidence="1" id="KW-0472">Membrane</keyword>
<dbReference type="AlphaFoldDB" id="A0A6P2CES5"/>
<evidence type="ECO:0000313" key="2">
    <source>
        <dbReference type="EMBL" id="TXG90460.1"/>
    </source>
</evidence>